<dbReference type="SUPFAM" id="SSF51984">
    <property type="entry name" value="MurCD N-terminal domain"/>
    <property type="match status" value="1"/>
</dbReference>
<protein>
    <recommendedName>
        <fullName evidence="7 8">UDP-N-acetylmuramoylalanine--D-glutamate ligase</fullName>
        <ecNumber evidence="7 8">6.3.2.9</ecNumber>
    </recommendedName>
    <alternativeName>
        <fullName evidence="7">D-glutamic acid-adding enzyme</fullName>
    </alternativeName>
    <alternativeName>
        <fullName evidence="7">UDP-N-acetylmuramoyl-L-alanyl-D-glutamate synthetase</fullName>
    </alternativeName>
</protein>
<comment type="subcellular location">
    <subcellularLocation>
        <location evidence="1 7 8">Cytoplasm</location>
    </subcellularLocation>
</comment>
<dbReference type="SUPFAM" id="SSF53623">
    <property type="entry name" value="MurD-like peptide ligases, catalytic domain"/>
    <property type="match status" value="1"/>
</dbReference>
<dbReference type="Pfam" id="PF02875">
    <property type="entry name" value="Mur_ligase_C"/>
    <property type="match status" value="1"/>
</dbReference>
<keyword evidence="7 8" id="KW-0133">Cell shape</keyword>
<dbReference type="GO" id="GO:0005524">
    <property type="term" value="F:ATP binding"/>
    <property type="evidence" value="ECO:0007669"/>
    <property type="project" value="UniProtKB-UniRule"/>
</dbReference>
<dbReference type="InterPro" id="IPR013221">
    <property type="entry name" value="Mur_ligase_cen"/>
</dbReference>
<keyword evidence="7 8" id="KW-0132">Cell division</keyword>
<dbReference type="GO" id="GO:0071555">
    <property type="term" value="P:cell wall organization"/>
    <property type="evidence" value="ECO:0007669"/>
    <property type="project" value="UniProtKB-KW"/>
</dbReference>
<evidence type="ECO:0000256" key="5">
    <source>
        <dbReference type="ARBA" id="ARBA00022741"/>
    </source>
</evidence>
<organism evidence="12 14">
    <name type="scientific">Capnocytophaga haemolytica</name>
    <dbReference type="NCBI Taxonomy" id="45243"/>
    <lineage>
        <taxon>Bacteria</taxon>
        <taxon>Pseudomonadati</taxon>
        <taxon>Bacteroidota</taxon>
        <taxon>Flavobacteriia</taxon>
        <taxon>Flavobacteriales</taxon>
        <taxon>Flavobacteriaceae</taxon>
        <taxon>Capnocytophaga</taxon>
    </lineage>
</organism>
<dbReference type="EMBL" id="CP014227">
    <property type="protein sequence ID" value="AMD86195.1"/>
    <property type="molecule type" value="Genomic_DNA"/>
</dbReference>
<dbReference type="InterPro" id="IPR004101">
    <property type="entry name" value="Mur_ligase_C"/>
</dbReference>
<comment type="catalytic activity">
    <reaction evidence="7 8">
        <text>UDP-N-acetyl-alpha-D-muramoyl-L-alanine + D-glutamate + ATP = UDP-N-acetyl-alpha-D-muramoyl-L-alanyl-D-glutamate + ADP + phosphate + H(+)</text>
        <dbReference type="Rhea" id="RHEA:16429"/>
        <dbReference type="ChEBI" id="CHEBI:15378"/>
        <dbReference type="ChEBI" id="CHEBI:29986"/>
        <dbReference type="ChEBI" id="CHEBI:30616"/>
        <dbReference type="ChEBI" id="CHEBI:43474"/>
        <dbReference type="ChEBI" id="CHEBI:83898"/>
        <dbReference type="ChEBI" id="CHEBI:83900"/>
        <dbReference type="ChEBI" id="CHEBI:456216"/>
        <dbReference type="EC" id="6.3.2.9"/>
    </reaction>
</comment>
<dbReference type="PANTHER" id="PTHR43692:SF1">
    <property type="entry name" value="UDP-N-ACETYLMURAMOYLALANINE--D-GLUTAMATE LIGASE"/>
    <property type="match status" value="1"/>
</dbReference>
<name>A0AAX2GWS9_9FLAO</name>
<keyword evidence="7 8" id="KW-0573">Peptidoglycan synthesis</keyword>
<comment type="function">
    <text evidence="7 8">Cell wall formation. Catalyzes the addition of glutamate to the nucleotide precursor UDP-N-acetylmuramoyl-L-alanine (UMA).</text>
</comment>
<evidence type="ECO:0000256" key="1">
    <source>
        <dbReference type="ARBA" id="ARBA00004496"/>
    </source>
</evidence>
<dbReference type="KEGG" id="chg:AXF12_04325"/>
<feature type="domain" description="Mur ligase C-terminal" evidence="9">
    <location>
        <begin position="312"/>
        <end position="425"/>
    </location>
</feature>
<accession>A0AAX2GWS9</accession>
<dbReference type="Pfam" id="PF08245">
    <property type="entry name" value="Mur_ligase_M"/>
    <property type="match status" value="1"/>
</dbReference>
<dbReference type="EC" id="6.3.2.9" evidence="7 8"/>
<dbReference type="InterPro" id="IPR036615">
    <property type="entry name" value="Mur_ligase_C_dom_sf"/>
</dbReference>
<evidence type="ECO:0000256" key="8">
    <source>
        <dbReference type="RuleBase" id="RU003664"/>
    </source>
</evidence>
<evidence type="ECO:0000256" key="2">
    <source>
        <dbReference type="ARBA" id="ARBA00004752"/>
    </source>
</evidence>
<dbReference type="GO" id="GO:0008764">
    <property type="term" value="F:UDP-N-acetylmuramoylalanine-D-glutamate ligase activity"/>
    <property type="evidence" value="ECO:0007669"/>
    <property type="project" value="UniProtKB-UniRule"/>
</dbReference>
<keyword evidence="5 7" id="KW-0547">Nucleotide-binding</keyword>
<evidence type="ECO:0000259" key="10">
    <source>
        <dbReference type="Pfam" id="PF08245"/>
    </source>
</evidence>
<reference evidence="12 14" key="2">
    <citation type="submission" date="2017-06" db="EMBL/GenBank/DDBJ databases">
        <authorList>
            <consortium name="Pathogen Informatics"/>
        </authorList>
    </citation>
    <scope>NUCLEOTIDE SEQUENCE [LARGE SCALE GENOMIC DNA]</scope>
    <source>
        <strain evidence="12 14">NCTC12947</strain>
    </source>
</reference>
<dbReference type="Gene3D" id="3.90.190.20">
    <property type="entry name" value="Mur ligase, C-terminal domain"/>
    <property type="match status" value="1"/>
</dbReference>
<proteinExistence type="inferred from homology"/>
<gene>
    <name evidence="7 12" type="primary">murD</name>
    <name evidence="11" type="ORF">AXF12_04325</name>
    <name evidence="12" type="ORF">SAMEA44541418_00869</name>
</gene>
<dbReference type="GO" id="GO:0009252">
    <property type="term" value="P:peptidoglycan biosynthetic process"/>
    <property type="evidence" value="ECO:0007669"/>
    <property type="project" value="UniProtKB-UniRule"/>
</dbReference>
<dbReference type="EMBL" id="LT906449">
    <property type="protein sequence ID" value="SNV07214.1"/>
    <property type="molecule type" value="Genomic_DNA"/>
</dbReference>
<comment type="pathway">
    <text evidence="2 7 8">Cell wall biogenesis; peptidoglycan biosynthesis.</text>
</comment>
<reference evidence="11 13" key="1">
    <citation type="submission" date="2016-02" db="EMBL/GenBank/DDBJ databases">
        <authorList>
            <person name="Holder M.E."/>
            <person name="Ajami N.J."/>
            <person name="Petrosino J.F."/>
        </authorList>
    </citation>
    <scope>NUCLEOTIDE SEQUENCE [LARGE SCALE GENOMIC DNA]</scope>
    <source>
        <strain evidence="11 13">CCUG 32990</strain>
    </source>
</reference>
<dbReference type="GO" id="GO:0051301">
    <property type="term" value="P:cell division"/>
    <property type="evidence" value="ECO:0007669"/>
    <property type="project" value="UniProtKB-KW"/>
</dbReference>
<dbReference type="NCBIfam" id="TIGR01087">
    <property type="entry name" value="murD"/>
    <property type="match status" value="1"/>
</dbReference>
<dbReference type="Gene3D" id="3.40.50.720">
    <property type="entry name" value="NAD(P)-binding Rossmann-like Domain"/>
    <property type="match status" value="1"/>
</dbReference>
<sequence>MKQNQRIAILGGGESGVGTAILAKKEGWEVFLSDKGKLQEHYREVLIREDIPFEAGQHTEELILSADCIMKSPGIPEKAPIVKKALEKEIPVISEIEFASAYTHHTLIGITGSNGKTTTTLLTYHLLKEAGLNVGLGGNIGYSFAELVATHDPDYYVLEISSFQLDGVERQFAPHIAVIVNITPDHLDRYDYKFENYIASKFRIAQNQTERDYLIYDADDPVIAEYLTKHSLRPKLIPFSIEKTLKEGAYLKDNKIHIMIENQETEIAVETIPLKGKHNLKNTMASLMVARLVNIRNEAMRESLKGFKGAPHRLEEVRSLRGVTYVNDSKATNINSVYFALDTIKTPIVWIVGGQDKGNDYSVLLPYIHEKVRAIVCLGVDNRPILASFENVVDDIVETRSMADAVRAAERFAHKGDTVLLSPACASFDLFKNYEDRGDQFRDEVNKL</sequence>
<dbReference type="RefSeq" id="WP_066431767.1">
    <property type="nucleotide sequence ID" value="NZ_CP014227.1"/>
</dbReference>
<evidence type="ECO:0000313" key="13">
    <source>
        <dbReference type="Proteomes" id="UP000065822"/>
    </source>
</evidence>
<keyword evidence="3 7" id="KW-0963">Cytoplasm</keyword>
<keyword evidence="7 8" id="KW-0961">Cell wall biogenesis/degradation</keyword>
<dbReference type="SUPFAM" id="SSF53244">
    <property type="entry name" value="MurD-like peptide ligases, peptide-binding domain"/>
    <property type="match status" value="1"/>
</dbReference>
<keyword evidence="7 8" id="KW-0131">Cell cycle</keyword>
<dbReference type="Proteomes" id="UP000065822">
    <property type="component" value="Chromosome"/>
</dbReference>
<dbReference type="HAMAP" id="MF_00639">
    <property type="entry name" value="MurD"/>
    <property type="match status" value="1"/>
</dbReference>
<dbReference type="InterPro" id="IPR005762">
    <property type="entry name" value="MurD"/>
</dbReference>
<evidence type="ECO:0000259" key="9">
    <source>
        <dbReference type="Pfam" id="PF02875"/>
    </source>
</evidence>
<feature type="binding site" evidence="7">
    <location>
        <begin position="112"/>
        <end position="118"/>
    </location>
    <ligand>
        <name>ATP</name>
        <dbReference type="ChEBI" id="CHEBI:30616"/>
    </ligand>
</feature>
<evidence type="ECO:0000256" key="7">
    <source>
        <dbReference type="HAMAP-Rule" id="MF_00639"/>
    </source>
</evidence>
<keyword evidence="4 7" id="KW-0436">Ligase</keyword>
<dbReference type="GO" id="GO:0005737">
    <property type="term" value="C:cytoplasm"/>
    <property type="evidence" value="ECO:0007669"/>
    <property type="project" value="UniProtKB-SubCell"/>
</dbReference>
<dbReference type="AlphaFoldDB" id="A0AAX2GWS9"/>
<evidence type="ECO:0000256" key="4">
    <source>
        <dbReference type="ARBA" id="ARBA00022598"/>
    </source>
</evidence>
<evidence type="ECO:0000313" key="12">
    <source>
        <dbReference type="EMBL" id="SNV07214.1"/>
    </source>
</evidence>
<keyword evidence="6 7" id="KW-0067">ATP-binding</keyword>
<keyword evidence="13" id="KW-1185">Reference proteome</keyword>
<evidence type="ECO:0000313" key="11">
    <source>
        <dbReference type="EMBL" id="AMD86195.1"/>
    </source>
</evidence>
<evidence type="ECO:0000256" key="3">
    <source>
        <dbReference type="ARBA" id="ARBA00022490"/>
    </source>
</evidence>
<evidence type="ECO:0000313" key="14">
    <source>
        <dbReference type="Proteomes" id="UP000215539"/>
    </source>
</evidence>
<dbReference type="GO" id="GO:0008360">
    <property type="term" value="P:regulation of cell shape"/>
    <property type="evidence" value="ECO:0007669"/>
    <property type="project" value="UniProtKB-KW"/>
</dbReference>
<dbReference type="Pfam" id="PF21377">
    <property type="entry name" value="MurD_N"/>
    <property type="match status" value="1"/>
</dbReference>
<dbReference type="InterPro" id="IPR036565">
    <property type="entry name" value="Mur-like_cat_sf"/>
</dbReference>
<evidence type="ECO:0000256" key="6">
    <source>
        <dbReference type="ARBA" id="ARBA00022840"/>
    </source>
</evidence>
<feature type="domain" description="Mur ligase central" evidence="10">
    <location>
        <begin position="110"/>
        <end position="290"/>
    </location>
</feature>
<dbReference type="PANTHER" id="PTHR43692">
    <property type="entry name" value="UDP-N-ACETYLMURAMOYLALANINE--D-GLUTAMATE LIGASE"/>
    <property type="match status" value="1"/>
</dbReference>
<dbReference type="Gene3D" id="3.40.1190.10">
    <property type="entry name" value="Mur-like, catalytic domain"/>
    <property type="match status" value="1"/>
</dbReference>
<comment type="similarity">
    <text evidence="7">Belongs to the MurCDEF family.</text>
</comment>
<dbReference type="Proteomes" id="UP000215539">
    <property type="component" value="Chromosome 1"/>
</dbReference>